<evidence type="ECO:0000313" key="4">
    <source>
        <dbReference type="EMBL" id="KAJ4163283.1"/>
    </source>
</evidence>
<keyword evidence="1" id="KW-0539">Nucleus</keyword>
<dbReference type="InterPro" id="IPR001138">
    <property type="entry name" value="Zn2Cys6_DnaBD"/>
</dbReference>
<dbReference type="Gene3D" id="4.10.240.10">
    <property type="entry name" value="Zn(2)-C6 fungal-type DNA-binding domain"/>
    <property type="match status" value="1"/>
</dbReference>
<gene>
    <name evidence="4" type="ORF">LMH87_005024</name>
</gene>
<dbReference type="InterPro" id="IPR053178">
    <property type="entry name" value="Osmoadaptation_assoc"/>
</dbReference>
<dbReference type="CDD" id="cd00067">
    <property type="entry name" value="GAL4"/>
    <property type="match status" value="1"/>
</dbReference>
<keyword evidence="5" id="KW-1185">Reference proteome</keyword>
<evidence type="ECO:0000256" key="1">
    <source>
        <dbReference type="ARBA" id="ARBA00023242"/>
    </source>
</evidence>
<dbReference type="GO" id="GO:0008270">
    <property type="term" value="F:zinc ion binding"/>
    <property type="evidence" value="ECO:0007669"/>
    <property type="project" value="InterPro"/>
</dbReference>
<evidence type="ECO:0000259" key="3">
    <source>
        <dbReference type="PROSITE" id="PS50048"/>
    </source>
</evidence>
<dbReference type="SUPFAM" id="SSF57701">
    <property type="entry name" value="Zn2/Cys6 DNA-binding domain"/>
    <property type="match status" value="1"/>
</dbReference>
<dbReference type="PANTHER" id="PTHR38111:SF2">
    <property type="entry name" value="FINGER DOMAIN PROTEIN, PUTATIVE (AFU_ORTHOLOGUE AFUA_1G01560)-RELATED"/>
    <property type="match status" value="1"/>
</dbReference>
<name>A0A9W8URJ2_AKAMU</name>
<evidence type="ECO:0000256" key="2">
    <source>
        <dbReference type="SAM" id="MobiDB-lite"/>
    </source>
</evidence>
<dbReference type="Pfam" id="PF00172">
    <property type="entry name" value="Zn_clus"/>
    <property type="match status" value="1"/>
</dbReference>
<feature type="region of interest" description="Disordered" evidence="2">
    <location>
        <begin position="62"/>
        <end position="84"/>
    </location>
</feature>
<dbReference type="RefSeq" id="XP_056058198.1">
    <property type="nucleotide sequence ID" value="XM_056202665.1"/>
</dbReference>
<dbReference type="KEGG" id="amus:LMH87_005024"/>
<dbReference type="EMBL" id="JAJHUN010000001">
    <property type="protein sequence ID" value="KAJ4163283.1"/>
    <property type="molecule type" value="Genomic_DNA"/>
</dbReference>
<protein>
    <recommendedName>
        <fullName evidence="3">Zn(2)-C6 fungal-type domain-containing protein</fullName>
    </recommendedName>
</protein>
<dbReference type="Proteomes" id="UP001144673">
    <property type="component" value="Chromosome 1"/>
</dbReference>
<accession>A0A9W8URJ2</accession>
<dbReference type="GeneID" id="80892183"/>
<dbReference type="PANTHER" id="PTHR38111">
    <property type="entry name" value="ZN(2)-C6 FUNGAL-TYPE DOMAIN-CONTAINING PROTEIN-RELATED"/>
    <property type="match status" value="1"/>
</dbReference>
<sequence>MGNNKGRSSGCRTCLERRVKCDETHPVCRRCSSGRFLCRGYRGAKFVDGGAQLQTRLRGQALAGPKQKPEALSWQKPQQHQAPDEVASNIAVPAQASPRPCMLALHHQQTYLPRGVAPVAGDEQTTSSYLAASLGQLGTLYEKIVTPGFEGSSAQWTVTRHCFLALATTVYGIGHSHEHIANSGRRLYCQSLSLLNNTMQRSYKSQNGITPVIGAVVALALHEAIAPTNANSHTWLQHIQGLEKLLAIHGPVSETSDPLVKIVTEAMRLPLVTASLHSRRPSLMAHPHWKALGGDGTAITPESPIPYLLDALAQLPSLYQERDALTSAQTSVEADGMLSPYPASRVRLLLRKSFCLLSDIKANRAQWDARHPAEAFSSLPSSASGDPAQPCPFQTVTNFSNLRAANAFSFYHCILILVSQFILSVQHLLPQVDRDAFVEKQTSEAVFRSALDILKSVDYHLPFTLAASRSMASDCGPRNFYLLFPLRVAFRALSEADVHIALPYMLWLRGIFAGIRERAMPWASNENLFKLD</sequence>
<dbReference type="PROSITE" id="PS50048">
    <property type="entry name" value="ZN2_CY6_FUNGAL_2"/>
    <property type="match status" value="1"/>
</dbReference>
<evidence type="ECO:0000313" key="5">
    <source>
        <dbReference type="Proteomes" id="UP001144673"/>
    </source>
</evidence>
<dbReference type="AlphaFoldDB" id="A0A9W8URJ2"/>
<dbReference type="InterPro" id="IPR036864">
    <property type="entry name" value="Zn2-C6_fun-type_DNA-bd_sf"/>
</dbReference>
<reference evidence="4" key="1">
    <citation type="journal article" date="2023" name="Access Microbiol">
        <title>De-novo genome assembly for Akanthomyces muscarius, a biocontrol agent of insect agricultural pests.</title>
        <authorList>
            <person name="Erdos Z."/>
            <person name="Studholme D.J."/>
            <person name="Raymond B."/>
            <person name="Sharma M."/>
        </authorList>
    </citation>
    <scope>NUCLEOTIDE SEQUENCE</scope>
    <source>
        <strain evidence="4">Ve6</strain>
    </source>
</reference>
<organism evidence="4 5">
    <name type="scientific">Akanthomyces muscarius</name>
    <name type="common">Entomopathogenic fungus</name>
    <name type="synonym">Lecanicillium muscarium</name>
    <dbReference type="NCBI Taxonomy" id="2231603"/>
    <lineage>
        <taxon>Eukaryota</taxon>
        <taxon>Fungi</taxon>
        <taxon>Dikarya</taxon>
        <taxon>Ascomycota</taxon>
        <taxon>Pezizomycotina</taxon>
        <taxon>Sordariomycetes</taxon>
        <taxon>Hypocreomycetidae</taxon>
        <taxon>Hypocreales</taxon>
        <taxon>Cordycipitaceae</taxon>
        <taxon>Akanthomyces</taxon>
    </lineage>
</organism>
<dbReference type="GO" id="GO:0000981">
    <property type="term" value="F:DNA-binding transcription factor activity, RNA polymerase II-specific"/>
    <property type="evidence" value="ECO:0007669"/>
    <property type="project" value="InterPro"/>
</dbReference>
<proteinExistence type="predicted"/>
<comment type="caution">
    <text evidence="4">The sequence shown here is derived from an EMBL/GenBank/DDBJ whole genome shotgun (WGS) entry which is preliminary data.</text>
</comment>
<feature type="domain" description="Zn(2)-C6 fungal-type" evidence="3">
    <location>
        <begin position="10"/>
        <end position="38"/>
    </location>
</feature>